<sequence length="441" mass="50588">MKKIITHILLTVFLIFFNISCIPNFLKNNDSIPYGFEKIDFSPLQNPREMTRASLDKSTNSLNSLNNIFVNYSENIIKQKENFINKDQVLNEILTEDILNNFVQNLPDFIDNNSLTRAIKNLDPSSFVITTTPLNLDSSLKNIDTSNIFIQLTGQQQKVTKLNQIQYFDENGILMDNSNISSNFFVNTYYARNLNSNWNFPLNNSTNSNSNWELLVQCISAQIKILNKNITYNIPSWPRVSIIQLNPNLTNTDKYILIKNNLFLDLIKTQSFIPVGNMNSRTLRIFNNSNINFSPQSSIYYSLKTIDTPSNPLIGKNYIYFQDGMTSFFSRFISGEIDKENIINTFVSWQALINKSWFDITRKLDPSYNVPYYSNIIPLNFLNNKNLPVNNSSSKDFQTGGIHYIDPNDKTNLLNIPNLIDASSIGLNETILTNICNNITI</sequence>
<organism evidence="1 2">
    <name type="scientific">Silvanigrella paludirubra</name>
    <dbReference type="NCBI Taxonomy" id="2499159"/>
    <lineage>
        <taxon>Bacteria</taxon>
        <taxon>Pseudomonadati</taxon>
        <taxon>Bdellovibrionota</taxon>
        <taxon>Oligoflexia</taxon>
        <taxon>Silvanigrellales</taxon>
        <taxon>Silvanigrellaceae</taxon>
        <taxon>Silvanigrella</taxon>
    </lineage>
</organism>
<dbReference type="AlphaFoldDB" id="A0A6N6VP23"/>
<reference evidence="1 2" key="1">
    <citation type="submission" date="2019-10" db="EMBL/GenBank/DDBJ databases">
        <title>New species of Slilvanegrellaceae.</title>
        <authorList>
            <person name="Pitt A."/>
            <person name="Hahn M.W."/>
        </authorList>
    </citation>
    <scope>NUCLEOTIDE SEQUENCE [LARGE SCALE GENOMIC DNA]</scope>
    <source>
        <strain evidence="1 2">SP-Ram-0.45-NSY-1</strain>
    </source>
</reference>
<name>A0A6N6VP23_9BACT</name>
<evidence type="ECO:0000313" key="1">
    <source>
        <dbReference type="EMBL" id="KAB8036943.1"/>
    </source>
</evidence>
<dbReference type="RefSeq" id="WP_153421359.1">
    <property type="nucleotide sequence ID" value="NZ_WFLM01000005.1"/>
</dbReference>
<dbReference type="Proteomes" id="UP000437748">
    <property type="component" value="Unassembled WGS sequence"/>
</dbReference>
<dbReference type="EMBL" id="WFLM01000005">
    <property type="protein sequence ID" value="KAB8036943.1"/>
    <property type="molecule type" value="Genomic_DNA"/>
</dbReference>
<keyword evidence="2" id="KW-1185">Reference proteome</keyword>
<comment type="caution">
    <text evidence="1">The sequence shown here is derived from an EMBL/GenBank/DDBJ whole genome shotgun (WGS) entry which is preliminary data.</text>
</comment>
<proteinExistence type="predicted"/>
<evidence type="ECO:0000313" key="2">
    <source>
        <dbReference type="Proteomes" id="UP000437748"/>
    </source>
</evidence>
<protein>
    <submittedName>
        <fullName evidence="1">Uncharacterized protein</fullName>
    </submittedName>
</protein>
<accession>A0A6N6VP23</accession>
<gene>
    <name evidence="1" type="ORF">GCL60_13965</name>
</gene>